<comment type="caution">
    <text evidence="1">The sequence shown here is derived from an EMBL/GenBank/DDBJ whole genome shotgun (WGS) entry which is preliminary data.</text>
</comment>
<accession>A0ACB6RCP9</accession>
<dbReference type="EMBL" id="MU003493">
    <property type="protein sequence ID" value="KAF2476867.1"/>
    <property type="molecule type" value="Genomic_DNA"/>
</dbReference>
<keyword evidence="2" id="KW-1185">Reference proteome</keyword>
<organism evidence="1 2">
    <name type="scientific">Lindgomyces ingoldianus</name>
    <dbReference type="NCBI Taxonomy" id="673940"/>
    <lineage>
        <taxon>Eukaryota</taxon>
        <taxon>Fungi</taxon>
        <taxon>Dikarya</taxon>
        <taxon>Ascomycota</taxon>
        <taxon>Pezizomycotina</taxon>
        <taxon>Dothideomycetes</taxon>
        <taxon>Pleosporomycetidae</taxon>
        <taxon>Pleosporales</taxon>
        <taxon>Lindgomycetaceae</taxon>
        <taxon>Lindgomyces</taxon>
    </lineage>
</organism>
<dbReference type="Proteomes" id="UP000799755">
    <property type="component" value="Unassembled WGS sequence"/>
</dbReference>
<evidence type="ECO:0000313" key="1">
    <source>
        <dbReference type="EMBL" id="KAF2476867.1"/>
    </source>
</evidence>
<reference evidence="1" key="1">
    <citation type="journal article" date="2020" name="Stud. Mycol.">
        <title>101 Dothideomycetes genomes: a test case for predicting lifestyles and emergence of pathogens.</title>
        <authorList>
            <person name="Haridas S."/>
            <person name="Albert R."/>
            <person name="Binder M."/>
            <person name="Bloem J."/>
            <person name="Labutti K."/>
            <person name="Salamov A."/>
            <person name="Andreopoulos B."/>
            <person name="Baker S."/>
            <person name="Barry K."/>
            <person name="Bills G."/>
            <person name="Bluhm B."/>
            <person name="Cannon C."/>
            <person name="Castanera R."/>
            <person name="Culley D."/>
            <person name="Daum C."/>
            <person name="Ezra D."/>
            <person name="Gonzalez J."/>
            <person name="Henrissat B."/>
            <person name="Kuo A."/>
            <person name="Liang C."/>
            <person name="Lipzen A."/>
            <person name="Lutzoni F."/>
            <person name="Magnuson J."/>
            <person name="Mondo S."/>
            <person name="Nolan M."/>
            <person name="Ohm R."/>
            <person name="Pangilinan J."/>
            <person name="Park H.-J."/>
            <person name="Ramirez L."/>
            <person name="Alfaro M."/>
            <person name="Sun H."/>
            <person name="Tritt A."/>
            <person name="Yoshinaga Y."/>
            <person name="Zwiers L.-H."/>
            <person name="Turgeon B."/>
            <person name="Goodwin S."/>
            <person name="Spatafora J."/>
            <person name="Crous P."/>
            <person name="Grigoriev I."/>
        </authorList>
    </citation>
    <scope>NUCLEOTIDE SEQUENCE</scope>
    <source>
        <strain evidence="1">ATCC 200398</strain>
    </source>
</reference>
<protein>
    <submittedName>
        <fullName evidence="1">Uncharacterized protein</fullName>
    </submittedName>
</protein>
<sequence>MRYYTHVLRYSLIRTSSFLVQYITLQYTGSIHLAWISIPSHTRSISYLTPILLYGYATLGQCLQSEVQDFGFKPPESMPIFVYSFKKRAWICRDEHVVDGWVGRRITKTTMSVNLTVNWTYIIPTLQTNFLYYPC</sequence>
<proteinExistence type="predicted"/>
<gene>
    <name evidence="1" type="ORF">BDR25DRAFT_348800</name>
</gene>
<evidence type="ECO:0000313" key="2">
    <source>
        <dbReference type="Proteomes" id="UP000799755"/>
    </source>
</evidence>
<name>A0ACB6RCP9_9PLEO</name>